<dbReference type="EMBL" id="JAHBAY010000005">
    <property type="protein sequence ID" value="MBT0770075.1"/>
    <property type="molecule type" value="Genomic_DNA"/>
</dbReference>
<keyword evidence="2" id="KW-1185">Reference proteome</keyword>
<comment type="caution">
    <text evidence="1">The sequence shown here is derived from an EMBL/GenBank/DDBJ whole genome shotgun (WGS) entry which is preliminary data.</text>
</comment>
<evidence type="ECO:0000313" key="1">
    <source>
        <dbReference type="EMBL" id="MBT0770075.1"/>
    </source>
</evidence>
<organism evidence="1 2">
    <name type="scientific">Kineosporia corallincola</name>
    <dbReference type="NCBI Taxonomy" id="2835133"/>
    <lineage>
        <taxon>Bacteria</taxon>
        <taxon>Bacillati</taxon>
        <taxon>Actinomycetota</taxon>
        <taxon>Actinomycetes</taxon>
        <taxon>Kineosporiales</taxon>
        <taxon>Kineosporiaceae</taxon>
        <taxon>Kineosporia</taxon>
    </lineage>
</organism>
<reference evidence="1 2" key="1">
    <citation type="submission" date="2021-05" db="EMBL/GenBank/DDBJ databases">
        <title>Kineosporia and Streptomyces sp. nov. two new marine actinobacteria isolated from Coral.</title>
        <authorList>
            <person name="Buangrab K."/>
            <person name="Sutthacheep M."/>
            <person name="Yeemin T."/>
            <person name="Harunari E."/>
            <person name="Igarashi Y."/>
            <person name="Kanchanasin P."/>
            <person name="Tanasupawat S."/>
            <person name="Phongsopitanun W."/>
        </authorList>
    </citation>
    <scope>NUCLEOTIDE SEQUENCE [LARGE SCALE GENOMIC DNA]</scope>
    <source>
        <strain evidence="1 2">J2-2</strain>
    </source>
</reference>
<proteinExistence type="predicted"/>
<protein>
    <submittedName>
        <fullName evidence="1">Uncharacterized protein</fullName>
    </submittedName>
</protein>
<dbReference type="SUPFAM" id="SSF58100">
    <property type="entry name" value="Bacterial hemolysins"/>
    <property type="match status" value="1"/>
</dbReference>
<accession>A0ABS5TG54</accession>
<dbReference type="Gene3D" id="1.20.1170.10">
    <property type="match status" value="1"/>
</dbReference>
<gene>
    <name evidence="1" type="ORF">KIH74_14140</name>
</gene>
<sequence>MTITAPALTEPPFTDHFTDATLHAVLAGSVAVQIPMRRIAAEPAQELDGVPGLAPAQQLAKENVLAWADTVQPMLTSAFTGARQFAGLYGGLSDADIAHLTDGLTSATGQAEFLDIVSLLREEAARRSHQLRETAVELRSAAGHLDADSAGLREIAAAAFEQAGARDERIPGLLERMGSRAAEATHAVARASSLAPFQGLAIAVGMVGGDRPGQPGVVSTWLAASGTGPVQAGLLQQHLTAGEQYRHLFGQLRDLAPQCATLRWLLDDVVQMIGAGFDAATTLSAAGEHWQHVADYFGLLADAVRDDLAPGQAALFARSLRAVHEQVMPLREAATDCERNSLVPVVAADATVRALRLPSSWAGRPIDADVFSSYLRKTA</sequence>
<name>A0ABS5TG54_9ACTN</name>
<evidence type="ECO:0000313" key="2">
    <source>
        <dbReference type="Proteomes" id="UP001197247"/>
    </source>
</evidence>
<dbReference type="RefSeq" id="WP_214156367.1">
    <property type="nucleotide sequence ID" value="NZ_JAHBAY010000005.1"/>
</dbReference>
<dbReference type="Proteomes" id="UP001197247">
    <property type="component" value="Unassembled WGS sequence"/>
</dbReference>